<reference evidence="2 3" key="1">
    <citation type="submission" date="2020-08" db="EMBL/GenBank/DDBJ databases">
        <title>Sequencing the genomes of 1000 actinobacteria strains.</title>
        <authorList>
            <person name="Klenk H.-P."/>
        </authorList>
    </citation>
    <scope>NUCLEOTIDE SEQUENCE [LARGE SCALE GENOMIC DNA]</scope>
    <source>
        <strain evidence="2 3">DSM 45790</strain>
    </source>
</reference>
<organism evidence="2 3">
    <name type="scientific">Sphaerisporangium krabiense</name>
    <dbReference type="NCBI Taxonomy" id="763782"/>
    <lineage>
        <taxon>Bacteria</taxon>
        <taxon>Bacillati</taxon>
        <taxon>Actinomycetota</taxon>
        <taxon>Actinomycetes</taxon>
        <taxon>Streptosporangiales</taxon>
        <taxon>Streptosporangiaceae</taxon>
        <taxon>Sphaerisporangium</taxon>
    </lineage>
</organism>
<evidence type="ECO:0000313" key="3">
    <source>
        <dbReference type="Proteomes" id="UP000588112"/>
    </source>
</evidence>
<sequence length="38" mass="3977">MAAVATQLAHLLKRLGLPRAGTSEGLDEDGTGRRPFVA</sequence>
<protein>
    <submittedName>
        <fullName evidence="2">Uncharacterized protein</fullName>
    </submittedName>
</protein>
<evidence type="ECO:0000256" key="1">
    <source>
        <dbReference type="SAM" id="MobiDB-lite"/>
    </source>
</evidence>
<dbReference type="AlphaFoldDB" id="A0A7W8Z7T3"/>
<gene>
    <name evidence="2" type="ORF">BJ981_004660</name>
</gene>
<proteinExistence type="predicted"/>
<dbReference type="Proteomes" id="UP000588112">
    <property type="component" value="Unassembled WGS sequence"/>
</dbReference>
<dbReference type="EMBL" id="JACHBR010000001">
    <property type="protein sequence ID" value="MBB5628961.1"/>
    <property type="molecule type" value="Genomic_DNA"/>
</dbReference>
<name>A0A7W8Z7T3_9ACTN</name>
<comment type="caution">
    <text evidence="2">The sequence shown here is derived from an EMBL/GenBank/DDBJ whole genome shotgun (WGS) entry which is preliminary data.</text>
</comment>
<evidence type="ECO:0000313" key="2">
    <source>
        <dbReference type="EMBL" id="MBB5628961.1"/>
    </source>
</evidence>
<accession>A0A7W8Z7T3</accession>
<feature type="region of interest" description="Disordered" evidence="1">
    <location>
        <begin position="19"/>
        <end position="38"/>
    </location>
</feature>
<keyword evidence="3" id="KW-1185">Reference proteome</keyword>